<sequence>MLTVMPEFSGLLHRFCSILASSSRSRRTAVDFLANMLRQIMEPIQGAAPTTAARPYSQGELVVTAAVISAVDDTLPVAACGIRDLFMVGRVRPER</sequence>
<evidence type="ECO:0000313" key="2">
    <source>
        <dbReference type="Proteomes" id="UP000215223"/>
    </source>
</evidence>
<dbReference type="EMBL" id="NMQT01000024">
    <property type="protein sequence ID" value="OXM57461.1"/>
    <property type="molecule type" value="Genomic_DNA"/>
</dbReference>
<dbReference type="AlphaFoldDB" id="A0A229SFD9"/>
<dbReference type="Proteomes" id="UP000215223">
    <property type="component" value="Unassembled WGS sequence"/>
</dbReference>
<evidence type="ECO:0000313" key="1">
    <source>
        <dbReference type="EMBL" id="OXM57461.1"/>
    </source>
</evidence>
<protein>
    <submittedName>
        <fullName evidence="1">Uncharacterized protein</fullName>
    </submittedName>
</protein>
<name>A0A229SFD9_9PSEU</name>
<comment type="caution">
    <text evidence="1">The sequence shown here is derived from an EMBL/GenBank/DDBJ whole genome shotgun (WGS) entry which is preliminary data.</text>
</comment>
<accession>A0A229SFD9</accession>
<keyword evidence="2" id="KW-1185">Reference proteome</keyword>
<gene>
    <name evidence="1" type="ORF">CFP71_07675</name>
</gene>
<reference evidence="1 2" key="1">
    <citation type="submission" date="2017-07" db="EMBL/GenBank/DDBJ databases">
        <title>Amycolatopsis thailandensis Genome sequencing and assembly.</title>
        <authorList>
            <person name="Kaur N."/>
            <person name="Mayilraj S."/>
        </authorList>
    </citation>
    <scope>NUCLEOTIDE SEQUENCE [LARGE SCALE GENOMIC DNA]</scope>
    <source>
        <strain evidence="1 2">JCM 16380</strain>
    </source>
</reference>
<organism evidence="1 2">
    <name type="scientific">Amycolatopsis thailandensis</name>
    <dbReference type="NCBI Taxonomy" id="589330"/>
    <lineage>
        <taxon>Bacteria</taxon>
        <taxon>Bacillati</taxon>
        <taxon>Actinomycetota</taxon>
        <taxon>Actinomycetes</taxon>
        <taxon>Pseudonocardiales</taxon>
        <taxon>Pseudonocardiaceae</taxon>
        <taxon>Amycolatopsis</taxon>
    </lineage>
</organism>
<proteinExistence type="predicted"/>